<keyword evidence="3" id="KW-1185">Reference proteome</keyword>
<feature type="transmembrane region" description="Helical" evidence="1">
    <location>
        <begin position="13"/>
        <end position="37"/>
    </location>
</feature>
<reference evidence="4" key="1">
    <citation type="submission" date="2016-06" db="UniProtKB">
        <authorList>
            <consortium name="WormBaseParasite"/>
        </authorList>
    </citation>
    <scope>IDENTIFICATION</scope>
</reference>
<feature type="transmembrane region" description="Helical" evidence="1">
    <location>
        <begin position="49"/>
        <end position="75"/>
    </location>
</feature>
<organism evidence="4">
    <name type="scientific">Schistocephalus solidus</name>
    <name type="common">Tapeworm</name>
    <dbReference type="NCBI Taxonomy" id="70667"/>
    <lineage>
        <taxon>Eukaryota</taxon>
        <taxon>Metazoa</taxon>
        <taxon>Spiralia</taxon>
        <taxon>Lophotrochozoa</taxon>
        <taxon>Platyhelminthes</taxon>
        <taxon>Cestoda</taxon>
        <taxon>Eucestoda</taxon>
        <taxon>Diphyllobothriidea</taxon>
        <taxon>Diphyllobothriidae</taxon>
        <taxon>Schistocephalus</taxon>
    </lineage>
</organism>
<dbReference type="EMBL" id="UYSU01002428">
    <property type="protein sequence ID" value="VDL87454.1"/>
    <property type="molecule type" value="Genomic_DNA"/>
</dbReference>
<dbReference type="WBParaSite" id="SSLN_0000137101-mRNA-1">
    <property type="protein sequence ID" value="SSLN_0000137101-mRNA-1"/>
    <property type="gene ID" value="SSLN_0000137101"/>
</dbReference>
<dbReference type="Proteomes" id="UP000275846">
    <property type="component" value="Unassembled WGS sequence"/>
</dbReference>
<accession>A0A183SAS0</accession>
<proteinExistence type="predicted"/>
<keyword evidence="1" id="KW-0472">Membrane</keyword>
<evidence type="ECO:0000256" key="1">
    <source>
        <dbReference type="SAM" id="Phobius"/>
    </source>
</evidence>
<evidence type="ECO:0000313" key="3">
    <source>
        <dbReference type="Proteomes" id="UP000275846"/>
    </source>
</evidence>
<name>A0A183SAS0_SCHSO</name>
<protein>
    <submittedName>
        <fullName evidence="2 4">Uncharacterized protein</fullName>
    </submittedName>
</protein>
<feature type="transmembrane region" description="Helical" evidence="1">
    <location>
        <begin position="137"/>
        <end position="162"/>
    </location>
</feature>
<dbReference type="AlphaFoldDB" id="A0A183SAS0"/>
<sequence>MAGLSTSAKVIKFVIVACNILSLLFGLAIIILGILDLVHFESIIEADILTISTAVATAAIVLGLFITLVAFLGLFGALQANSNVLIAIPQIIKKAFRAAAKEGKAKYMSSQKWPAIIDWVEAKDCAEVIAEAVEAELVTIGGCLIGLTLLSFLASALAFVLAHKIKGYEKV</sequence>
<gene>
    <name evidence="2" type="ORF">SSLN_LOCUS1318</name>
</gene>
<reference evidence="2 3" key="2">
    <citation type="submission" date="2018-11" db="EMBL/GenBank/DDBJ databases">
        <authorList>
            <consortium name="Pathogen Informatics"/>
        </authorList>
    </citation>
    <scope>NUCLEOTIDE SEQUENCE [LARGE SCALE GENOMIC DNA]</scope>
    <source>
        <strain evidence="2 3">NST_G2</strain>
    </source>
</reference>
<keyword evidence="1" id="KW-0812">Transmembrane</keyword>
<evidence type="ECO:0000313" key="2">
    <source>
        <dbReference type="EMBL" id="VDL87454.1"/>
    </source>
</evidence>
<dbReference type="OrthoDB" id="6297407at2759"/>
<keyword evidence="1" id="KW-1133">Transmembrane helix</keyword>
<evidence type="ECO:0000313" key="4">
    <source>
        <dbReference type="WBParaSite" id="SSLN_0000137101-mRNA-1"/>
    </source>
</evidence>